<keyword evidence="3" id="KW-1185">Reference proteome</keyword>
<dbReference type="AlphaFoldDB" id="A0A484BJH8"/>
<comment type="caution">
    <text evidence="2">The sequence shown here is derived from an EMBL/GenBank/DDBJ whole genome shotgun (WGS) entry which is preliminary data.</text>
</comment>
<accession>A0A484BJH8</accession>
<proteinExistence type="predicted"/>
<feature type="compositionally biased region" description="Low complexity" evidence="1">
    <location>
        <begin position="114"/>
        <end position="125"/>
    </location>
</feature>
<dbReference type="Proteomes" id="UP000295192">
    <property type="component" value="Unassembled WGS sequence"/>
</dbReference>
<sequence length="156" mass="17876">MRHSLDLSKQQQQREQEQEKEQEQQQLLLPVQLRHVCVHVLFARMLTIVSCEQRLQSPPRTSSERTLCVRPSVCPSFRQLVSVSQRPIVPSSLRQSLCPSVCRSFLPFHCQSQSLSQSQPQPQSSILPHDDTVFGGRRSQPSHPGRWLLLLASFNL</sequence>
<gene>
    <name evidence="2" type="ORF">AWZ03_004501</name>
</gene>
<organism evidence="2 3">
    <name type="scientific">Drosophila navojoa</name>
    <name type="common">Fruit fly</name>
    <dbReference type="NCBI Taxonomy" id="7232"/>
    <lineage>
        <taxon>Eukaryota</taxon>
        <taxon>Metazoa</taxon>
        <taxon>Ecdysozoa</taxon>
        <taxon>Arthropoda</taxon>
        <taxon>Hexapoda</taxon>
        <taxon>Insecta</taxon>
        <taxon>Pterygota</taxon>
        <taxon>Neoptera</taxon>
        <taxon>Endopterygota</taxon>
        <taxon>Diptera</taxon>
        <taxon>Brachycera</taxon>
        <taxon>Muscomorpha</taxon>
        <taxon>Ephydroidea</taxon>
        <taxon>Drosophilidae</taxon>
        <taxon>Drosophila</taxon>
    </lineage>
</organism>
<evidence type="ECO:0000256" key="1">
    <source>
        <dbReference type="SAM" id="MobiDB-lite"/>
    </source>
</evidence>
<feature type="region of interest" description="Disordered" evidence="1">
    <location>
        <begin position="114"/>
        <end position="142"/>
    </location>
</feature>
<dbReference type="EMBL" id="LSRL02000027">
    <property type="protein sequence ID" value="TDG49016.1"/>
    <property type="molecule type" value="Genomic_DNA"/>
</dbReference>
<evidence type="ECO:0000313" key="3">
    <source>
        <dbReference type="Proteomes" id="UP000295192"/>
    </source>
</evidence>
<reference evidence="2 3" key="1">
    <citation type="journal article" date="2019" name="J. Hered.">
        <title>An Improved Genome Assembly for Drosophila navojoa, the Basal Species in the mojavensis Cluster.</title>
        <authorList>
            <person name="Vanderlinde T."/>
            <person name="Dupim E.G."/>
            <person name="Nazario-Yepiz N.O."/>
            <person name="Carvalho A.B."/>
        </authorList>
    </citation>
    <scope>NUCLEOTIDE SEQUENCE [LARGE SCALE GENOMIC DNA]</scope>
    <source>
        <strain evidence="2">Navoj_Jal97</strain>
        <tissue evidence="2">Whole organism</tissue>
    </source>
</reference>
<evidence type="ECO:0000313" key="2">
    <source>
        <dbReference type="EMBL" id="TDG49016.1"/>
    </source>
</evidence>
<name>A0A484BJH8_DRONA</name>
<protein>
    <submittedName>
        <fullName evidence="2">Uncharacterized protein</fullName>
    </submittedName>
</protein>
<feature type="region of interest" description="Disordered" evidence="1">
    <location>
        <begin position="1"/>
        <end position="21"/>
    </location>
</feature>